<evidence type="ECO:0000256" key="2">
    <source>
        <dbReference type="SAM" id="Phobius"/>
    </source>
</evidence>
<dbReference type="PANTHER" id="PTHR30336:SF4">
    <property type="entry name" value="ENVELOPE BIOGENESIS FACTOR ELYC"/>
    <property type="match status" value="1"/>
</dbReference>
<keyword evidence="2" id="KW-0472">Membrane</keyword>
<name>A0A431VET9_9PROT</name>
<dbReference type="Pfam" id="PF02698">
    <property type="entry name" value="DUF218"/>
    <property type="match status" value="1"/>
</dbReference>
<evidence type="ECO:0000259" key="3">
    <source>
        <dbReference type="Pfam" id="PF02698"/>
    </source>
</evidence>
<comment type="caution">
    <text evidence="4">The sequence shown here is derived from an EMBL/GenBank/DDBJ whole genome shotgun (WGS) entry which is preliminary data.</text>
</comment>
<dbReference type="GO" id="GO:0005886">
    <property type="term" value="C:plasma membrane"/>
    <property type="evidence" value="ECO:0007669"/>
    <property type="project" value="TreeGrafter"/>
</dbReference>
<dbReference type="Proteomes" id="UP000277007">
    <property type="component" value="Unassembled WGS sequence"/>
</dbReference>
<proteinExistence type="predicted"/>
<dbReference type="GO" id="GO:0000270">
    <property type="term" value="P:peptidoglycan metabolic process"/>
    <property type="evidence" value="ECO:0007669"/>
    <property type="project" value="TreeGrafter"/>
</dbReference>
<organism evidence="4 5">
    <name type="scientific">Azospirillum griseum</name>
    <dbReference type="NCBI Taxonomy" id="2496639"/>
    <lineage>
        <taxon>Bacteria</taxon>
        <taxon>Pseudomonadati</taxon>
        <taxon>Pseudomonadota</taxon>
        <taxon>Alphaproteobacteria</taxon>
        <taxon>Rhodospirillales</taxon>
        <taxon>Azospirillaceae</taxon>
        <taxon>Azospirillum</taxon>
    </lineage>
</organism>
<keyword evidence="2" id="KW-1133">Transmembrane helix</keyword>
<evidence type="ECO:0000256" key="1">
    <source>
        <dbReference type="SAM" id="MobiDB-lite"/>
    </source>
</evidence>
<dbReference type="InterPro" id="IPR003848">
    <property type="entry name" value="DUF218"/>
</dbReference>
<dbReference type="EMBL" id="RXMA01000015">
    <property type="protein sequence ID" value="RTR18356.1"/>
    <property type="molecule type" value="Genomic_DNA"/>
</dbReference>
<evidence type="ECO:0000313" key="4">
    <source>
        <dbReference type="EMBL" id="RTR18356.1"/>
    </source>
</evidence>
<dbReference type="PANTHER" id="PTHR30336">
    <property type="entry name" value="INNER MEMBRANE PROTEIN, PROBABLE PERMEASE"/>
    <property type="match status" value="1"/>
</dbReference>
<feature type="compositionally biased region" description="Low complexity" evidence="1">
    <location>
        <begin position="9"/>
        <end position="20"/>
    </location>
</feature>
<dbReference type="OrthoDB" id="9812311at2"/>
<sequence>MGGTGAGSAGRRAAGAADRPLDGAAHAGGDAVRGVFALRRARSGPLTRTVRRAIALALLVVGLWLGGLVWFIGTVPRLPPDPADPTSQRPTDAIVVLTGGSNRLSAGLELLAAGRARKLFVSGVYDGVEVQELLRLSRRAPREMECCITLGYSADSTIGNAYETADWVRDQGVRSLRVVTANYHMRRSLLELWMAMPDVELVPHPVVAPTVRLADWWKWPGSANLLINEYNKLLLTYGRVLIYQAVDR</sequence>
<keyword evidence="5" id="KW-1185">Reference proteome</keyword>
<feature type="domain" description="DUF218" evidence="3">
    <location>
        <begin position="92"/>
        <end position="215"/>
    </location>
</feature>
<protein>
    <submittedName>
        <fullName evidence="4">YdcF family protein</fullName>
    </submittedName>
</protein>
<reference evidence="4 5" key="1">
    <citation type="submission" date="2018-12" db="EMBL/GenBank/DDBJ databases">
        <authorList>
            <person name="Yang Y."/>
        </authorList>
    </citation>
    <scope>NUCLEOTIDE SEQUENCE [LARGE SCALE GENOMIC DNA]</scope>
    <source>
        <strain evidence="4 5">L-25-5w-1</strain>
    </source>
</reference>
<gene>
    <name evidence="4" type="ORF">EJ903_16005</name>
</gene>
<keyword evidence="2" id="KW-0812">Transmembrane</keyword>
<evidence type="ECO:0000313" key="5">
    <source>
        <dbReference type="Proteomes" id="UP000277007"/>
    </source>
</evidence>
<accession>A0A431VET9</accession>
<dbReference type="InterPro" id="IPR051599">
    <property type="entry name" value="Cell_Envelope_Assoc"/>
</dbReference>
<dbReference type="CDD" id="cd06259">
    <property type="entry name" value="YdcF-like"/>
    <property type="match status" value="1"/>
</dbReference>
<dbReference type="AlphaFoldDB" id="A0A431VET9"/>
<feature type="region of interest" description="Disordered" evidence="1">
    <location>
        <begin position="1"/>
        <end position="20"/>
    </location>
</feature>
<feature type="transmembrane region" description="Helical" evidence="2">
    <location>
        <begin position="53"/>
        <end position="73"/>
    </location>
</feature>
<dbReference type="GO" id="GO:0043164">
    <property type="term" value="P:Gram-negative-bacterium-type cell wall biogenesis"/>
    <property type="evidence" value="ECO:0007669"/>
    <property type="project" value="TreeGrafter"/>
</dbReference>